<protein>
    <submittedName>
        <fullName evidence="1">Uncharacterized protein</fullName>
    </submittedName>
</protein>
<dbReference type="EMBL" id="LAZR01067942">
    <property type="protein sequence ID" value="KKK50589.1"/>
    <property type="molecule type" value="Genomic_DNA"/>
</dbReference>
<accession>A0A0F8Y912</accession>
<gene>
    <name evidence="1" type="ORF">LCGC14_3123510</name>
</gene>
<name>A0A0F8Y912_9ZZZZ</name>
<proteinExistence type="predicted"/>
<organism evidence="1">
    <name type="scientific">marine sediment metagenome</name>
    <dbReference type="NCBI Taxonomy" id="412755"/>
    <lineage>
        <taxon>unclassified sequences</taxon>
        <taxon>metagenomes</taxon>
        <taxon>ecological metagenomes</taxon>
    </lineage>
</organism>
<evidence type="ECO:0000313" key="1">
    <source>
        <dbReference type="EMBL" id="KKK50589.1"/>
    </source>
</evidence>
<reference evidence="1" key="1">
    <citation type="journal article" date="2015" name="Nature">
        <title>Complex archaea that bridge the gap between prokaryotes and eukaryotes.</title>
        <authorList>
            <person name="Spang A."/>
            <person name="Saw J.H."/>
            <person name="Jorgensen S.L."/>
            <person name="Zaremba-Niedzwiedzka K."/>
            <person name="Martijn J."/>
            <person name="Lind A.E."/>
            <person name="van Eijk R."/>
            <person name="Schleper C."/>
            <person name="Guy L."/>
            <person name="Ettema T.J."/>
        </authorList>
    </citation>
    <scope>NUCLEOTIDE SEQUENCE</scope>
</reference>
<sequence length="81" mass="9747">MTATRQDIRDWIDEGIEKGATHVIIMCDTFDHENYPVYIMPGEDPRDKRTYENMQRPDECYDLRMDIDAQLSEHRANHWDM</sequence>
<dbReference type="AlphaFoldDB" id="A0A0F8Y912"/>
<comment type="caution">
    <text evidence="1">The sequence shown here is derived from an EMBL/GenBank/DDBJ whole genome shotgun (WGS) entry which is preliminary data.</text>
</comment>